<evidence type="ECO:0000256" key="1">
    <source>
        <dbReference type="SAM" id="MobiDB-lite"/>
    </source>
</evidence>
<dbReference type="RefSeq" id="WP_115836250.1">
    <property type="nucleotide sequence ID" value="NZ_CP025086.1"/>
</dbReference>
<evidence type="ECO:0000313" key="2">
    <source>
        <dbReference type="EMBL" id="REF88138.1"/>
    </source>
</evidence>
<proteinExistence type="predicted"/>
<organism evidence="2 3">
    <name type="scientific">Methylovirgula ligni</name>
    <dbReference type="NCBI Taxonomy" id="569860"/>
    <lineage>
        <taxon>Bacteria</taxon>
        <taxon>Pseudomonadati</taxon>
        <taxon>Pseudomonadota</taxon>
        <taxon>Alphaproteobacteria</taxon>
        <taxon>Hyphomicrobiales</taxon>
        <taxon>Beijerinckiaceae</taxon>
        <taxon>Methylovirgula</taxon>
    </lineage>
</organism>
<dbReference type="Proteomes" id="UP000256900">
    <property type="component" value="Unassembled WGS sequence"/>
</dbReference>
<dbReference type="EMBL" id="QUMO01000002">
    <property type="protein sequence ID" value="REF88138.1"/>
    <property type="molecule type" value="Genomic_DNA"/>
</dbReference>
<protein>
    <submittedName>
        <fullName evidence="2">Uncharacterized protein</fullName>
    </submittedName>
</protein>
<keyword evidence="3" id="KW-1185">Reference proteome</keyword>
<dbReference type="AlphaFoldDB" id="A0A3D9Z209"/>
<comment type="caution">
    <text evidence="2">The sequence shown here is derived from an EMBL/GenBank/DDBJ whole genome shotgun (WGS) entry which is preliminary data.</text>
</comment>
<sequence>MADDFTSPREIAELNIRHYRQLLEAPLDDQTRTIVERLLAQEIATLANLTQPGDRVSPKPPTDEPPDGNDP</sequence>
<accession>A0A3D9Z209</accession>
<name>A0A3D9Z209_9HYPH</name>
<evidence type="ECO:0000313" key="3">
    <source>
        <dbReference type="Proteomes" id="UP000256900"/>
    </source>
</evidence>
<gene>
    <name evidence="2" type="ORF">DES32_1779</name>
</gene>
<feature type="region of interest" description="Disordered" evidence="1">
    <location>
        <begin position="48"/>
        <end position="71"/>
    </location>
</feature>
<reference evidence="2 3" key="1">
    <citation type="submission" date="2018-08" db="EMBL/GenBank/DDBJ databases">
        <title>Genomic Encyclopedia of Type Strains, Phase IV (KMG-IV): sequencing the most valuable type-strain genomes for metagenomic binning, comparative biology and taxonomic classification.</title>
        <authorList>
            <person name="Goeker M."/>
        </authorList>
    </citation>
    <scope>NUCLEOTIDE SEQUENCE [LARGE SCALE GENOMIC DNA]</scope>
    <source>
        <strain evidence="2 3">BW863</strain>
    </source>
</reference>